<comment type="caution">
    <text evidence="1">The sequence shown here is derived from an EMBL/GenBank/DDBJ whole genome shotgun (WGS) entry which is preliminary data.</text>
</comment>
<protein>
    <submittedName>
        <fullName evidence="1">Uncharacterized protein</fullName>
    </submittedName>
</protein>
<evidence type="ECO:0000313" key="1">
    <source>
        <dbReference type="EMBL" id="ORY18987.1"/>
    </source>
</evidence>
<evidence type="ECO:0000313" key="2">
    <source>
        <dbReference type="Proteomes" id="UP000193144"/>
    </source>
</evidence>
<dbReference type="AlphaFoldDB" id="A0A1Y2A9L5"/>
<name>A0A1Y2A9L5_9PLEO</name>
<keyword evidence="2" id="KW-1185">Reference proteome</keyword>
<reference evidence="1 2" key="1">
    <citation type="submission" date="2016-07" db="EMBL/GenBank/DDBJ databases">
        <title>Pervasive Adenine N6-methylation of Active Genes in Fungi.</title>
        <authorList>
            <consortium name="DOE Joint Genome Institute"/>
            <person name="Mondo S.J."/>
            <person name="Dannebaum R.O."/>
            <person name="Kuo R.C."/>
            <person name="Labutti K."/>
            <person name="Haridas S."/>
            <person name="Kuo A."/>
            <person name="Salamov A."/>
            <person name="Ahrendt S.R."/>
            <person name="Lipzen A."/>
            <person name="Sullivan W."/>
            <person name="Andreopoulos W.B."/>
            <person name="Clum A."/>
            <person name="Lindquist E."/>
            <person name="Daum C."/>
            <person name="Ramamoorthy G.K."/>
            <person name="Gryganskyi A."/>
            <person name="Culley D."/>
            <person name="Magnuson J.K."/>
            <person name="James T.Y."/>
            <person name="O'Malley M.A."/>
            <person name="Stajich J.E."/>
            <person name="Spatafora J.W."/>
            <person name="Visel A."/>
            <person name="Grigoriev I.V."/>
        </authorList>
    </citation>
    <scope>NUCLEOTIDE SEQUENCE [LARGE SCALE GENOMIC DNA]</scope>
    <source>
        <strain evidence="1 2">CBS 115471</strain>
    </source>
</reference>
<accession>A0A1Y2A9L5</accession>
<dbReference type="Proteomes" id="UP000193144">
    <property type="component" value="Unassembled WGS sequence"/>
</dbReference>
<organism evidence="1 2">
    <name type="scientific">Clohesyomyces aquaticus</name>
    <dbReference type="NCBI Taxonomy" id="1231657"/>
    <lineage>
        <taxon>Eukaryota</taxon>
        <taxon>Fungi</taxon>
        <taxon>Dikarya</taxon>
        <taxon>Ascomycota</taxon>
        <taxon>Pezizomycotina</taxon>
        <taxon>Dothideomycetes</taxon>
        <taxon>Pleosporomycetidae</taxon>
        <taxon>Pleosporales</taxon>
        <taxon>Lindgomycetaceae</taxon>
        <taxon>Clohesyomyces</taxon>
    </lineage>
</organism>
<sequence length="173" mass="19224">MLRYRVPMREPALDRVSTHIVVDHGPPWLPGTPRRVTGIYIITGTLEGGLKDAIPRSDVPVQAALAHHGSFIKQTVMISVLIFMKHSNTPTTHVTKSAAARPIAPPQTELLHRHSLQKAPVSVEIDISNATQCHDIHFECLFRSKQSSQDGRTSFHPLNFDLINIKLRVPALP</sequence>
<gene>
    <name evidence="1" type="ORF">BCR34DRAFT_582551</name>
</gene>
<proteinExistence type="predicted"/>
<dbReference type="EMBL" id="MCFA01000004">
    <property type="protein sequence ID" value="ORY18987.1"/>
    <property type="molecule type" value="Genomic_DNA"/>
</dbReference>